<dbReference type="EMBL" id="CP043026">
    <property type="protein sequence ID" value="QEH61552.1"/>
    <property type="molecule type" value="Genomic_DNA"/>
</dbReference>
<dbReference type="SUPFAM" id="SSF47323">
    <property type="entry name" value="Anticodon-binding domain of a subclass of class I aminoacyl-tRNA synthetases"/>
    <property type="match status" value="1"/>
</dbReference>
<comment type="subcellular location">
    <subcellularLocation>
        <location evidence="9">Cytoplasm</location>
    </subcellularLocation>
</comment>
<protein>
    <recommendedName>
        <fullName evidence="9">Arginine--tRNA ligase</fullName>
        <ecNumber evidence="9">6.1.1.19</ecNumber>
    </recommendedName>
    <alternativeName>
        <fullName evidence="9">Arginyl-tRNA synthetase</fullName>
        <shortName evidence="9">ArgRS</shortName>
    </alternativeName>
</protein>
<dbReference type="GO" id="GO:0006420">
    <property type="term" value="P:arginyl-tRNA aminoacylation"/>
    <property type="evidence" value="ECO:0007669"/>
    <property type="project" value="UniProtKB-UniRule"/>
</dbReference>
<dbReference type="GO" id="GO:0005737">
    <property type="term" value="C:cytoplasm"/>
    <property type="evidence" value="ECO:0007669"/>
    <property type="project" value="UniProtKB-SubCell"/>
</dbReference>
<accession>A0A5B9Y672</accession>
<organism evidence="13 14">
    <name type="scientific">Spiroplasma chinense</name>
    <dbReference type="NCBI Taxonomy" id="216932"/>
    <lineage>
        <taxon>Bacteria</taxon>
        <taxon>Bacillati</taxon>
        <taxon>Mycoplasmatota</taxon>
        <taxon>Mollicutes</taxon>
        <taxon>Entomoplasmatales</taxon>
        <taxon>Spiroplasmataceae</taxon>
        <taxon>Spiroplasma</taxon>
    </lineage>
</organism>
<dbReference type="SUPFAM" id="SSF55190">
    <property type="entry name" value="Arginyl-tRNA synthetase (ArgRS), N-terminal 'additional' domain"/>
    <property type="match status" value="1"/>
</dbReference>
<sequence>MNVLVNKISNVFENIIKENNIVGEIQIERPREENNGDFSTNFALINSKNNNTNPRELAQKLVECLSKEEIFEKVEMAGPGFINMTIKNNLLNEVVAEVLNKKENFGKSETKNFKYNLELVSANPTGYLHVGHARNGAIGDSVAKILRFAGYDVETEYYTNDAGNQINISASTLFFHYKELLNSPVNKPDEMYGGDMYIEIAKQFIDKYGDKFITFDIVDNKINDTETHNLFKKESIELFMTEIKKQLNDFGVDIELYTSEAEMYKNNQIEKMLESYKESGSTYEKEEALWLRTTDYGDDKDRVLIKSNGDYTYITPDLANHDVRFKRSKSDKYINFWGGDHHGYIIRMNAGLALLGHKKGILEIDMIQMVRLIKDGQEYKMSKRKGTAVWLIDLLEMVGKDSLRYMLLSKTPSSHMDFDIDIAYQKNSTNPVFYAQYATARCNKIILKAEENNIDLNGVKITDLTSEKEKQLIILLDSFNKTVEYAASSRLPNIITDYIQNIAKRFHSYYADSKIFDLDNIELTKQRVLLTKAIFQVLSNAFGLIGIEVIKEM</sequence>
<keyword evidence="6 9" id="KW-0648">Protein biosynthesis</keyword>
<proteinExistence type="inferred from homology"/>
<dbReference type="Pfam" id="PF03485">
    <property type="entry name" value="Arg_tRNA_synt_N"/>
    <property type="match status" value="1"/>
</dbReference>
<dbReference type="Proteomes" id="UP000323144">
    <property type="component" value="Chromosome"/>
</dbReference>
<feature type="short sequence motif" description="'HIGH' region" evidence="9">
    <location>
        <begin position="122"/>
        <end position="132"/>
    </location>
</feature>
<comment type="catalytic activity">
    <reaction evidence="8 9">
        <text>tRNA(Arg) + L-arginine + ATP = L-arginyl-tRNA(Arg) + AMP + diphosphate</text>
        <dbReference type="Rhea" id="RHEA:20301"/>
        <dbReference type="Rhea" id="RHEA-COMP:9658"/>
        <dbReference type="Rhea" id="RHEA-COMP:9673"/>
        <dbReference type="ChEBI" id="CHEBI:30616"/>
        <dbReference type="ChEBI" id="CHEBI:32682"/>
        <dbReference type="ChEBI" id="CHEBI:33019"/>
        <dbReference type="ChEBI" id="CHEBI:78442"/>
        <dbReference type="ChEBI" id="CHEBI:78513"/>
        <dbReference type="ChEBI" id="CHEBI:456215"/>
        <dbReference type="EC" id="6.1.1.19"/>
    </reaction>
</comment>
<reference evidence="13 14" key="1">
    <citation type="submission" date="2019-08" db="EMBL/GenBank/DDBJ databases">
        <title>Complete genome sequence of Spiroplasma chinense CCH (DSM 19755).</title>
        <authorList>
            <person name="Shen H.-Y."/>
            <person name="Lin Y.-C."/>
            <person name="Chou L."/>
            <person name="Kuo C.-H."/>
        </authorList>
    </citation>
    <scope>NUCLEOTIDE SEQUENCE [LARGE SCALE GENOMIC DNA]</scope>
    <source>
        <strain evidence="13 14">CCH</strain>
    </source>
</reference>
<evidence type="ECO:0000259" key="11">
    <source>
        <dbReference type="SMART" id="SM00836"/>
    </source>
</evidence>
<dbReference type="RefSeq" id="WP_166507944.1">
    <property type="nucleotide sequence ID" value="NZ_CP043026.1"/>
</dbReference>
<evidence type="ECO:0000256" key="7">
    <source>
        <dbReference type="ARBA" id="ARBA00023146"/>
    </source>
</evidence>
<dbReference type="Gene3D" id="3.30.1360.70">
    <property type="entry name" value="Arginyl tRNA synthetase N-terminal domain"/>
    <property type="match status" value="1"/>
</dbReference>
<dbReference type="GO" id="GO:0005524">
    <property type="term" value="F:ATP binding"/>
    <property type="evidence" value="ECO:0007669"/>
    <property type="project" value="UniProtKB-UniRule"/>
</dbReference>
<evidence type="ECO:0000256" key="2">
    <source>
        <dbReference type="ARBA" id="ARBA00022490"/>
    </source>
</evidence>
<evidence type="ECO:0000256" key="10">
    <source>
        <dbReference type="RuleBase" id="RU363038"/>
    </source>
</evidence>
<dbReference type="SMART" id="SM01016">
    <property type="entry name" value="Arg_tRNA_synt_N"/>
    <property type="match status" value="1"/>
</dbReference>
<dbReference type="Gene3D" id="3.40.50.620">
    <property type="entry name" value="HUPs"/>
    <property type="match status" value="1"/>
</dbReference>
<comment type="subunit">
    <text evidence="9">Monomer.</text>
</comment>
<keyword evidence="14" id="KW-1185">Reference proteome</keyword>
<dbReference type="AlphaFoldDB" id="A0A5B9Y672"/>
<dbReference type="InterPro" id="IPR014729">
    <property type="entry name" value="Rossmann-like_a/b/a_fold"/>
</dbReference>
<dbReference type="NCBIfam" id="TIGR00456">
    <property type="entry name" value="argS"/>
    <property type="match status" value="1"/>
</dbReference>
<evidence type="ECO:0000259" key="12">
    <source>
        <dbReference type="SMART" id="SM01016"/>
    </source>
</evidence>
<dbReference type="InterPro" id="IPR005148">
    <property type="entry name" value="Arg-tRNA-synth_N"/>
</dbReference>
<dbReference type="CDD" id="cd00671">
    <property type="entry name" value="ArgRS_core"/>
    <property type="match status" value="1"/>
</dbReference>
<evidence type="ECO:0000256" key="3">
    <source>
        <dbReference type="ARBA" id="ARBA00022598"/>
    </source>
</evidence>
<evidence type="ECO:0000256" key="1">
    <source>
        <dbReference type="ARBA" id="ARBA00005594"/>
    </source>
</evidence>
<dbReference type="PANTHER" id="PTHR11956:SF5">
    <property type="entry name" value="ARGININE--TRNA LIGASE, CYTOPLASMIC"/>
    <property type="match status" value="1"/>
</dbReference>
<dbReference type="KEGG" id="schi:SCHIN_v1c03550"/>
<dbReference type="Pfam" id="PF05746">
    <property type="entry name" value="DALR_1"/>
    <property type="match status" value="1"/>
</dbReference>
<keyword evidence="7 9" id="KW-0030">Aminoacyl-tRNA synthetase</keyword>
<dbReference type="SUPFAM" id="SSF52374">
    <property type="entry name" value="Nucleotidylyl transferase"/>
    <property type="match status" value="1"/>
</dbReference>
<evidence type="ECO:0000256" key="4">
    <source>
        <dbReference type="ARBA" id="ARBA00022741"/>
    </source>
</evidence>
<feature type="domain" description="DALR anticodon binding" evidence="11">
    <location>
        <begin position="435"/>
        <end position="553"/>
    </location>
</feature>
<feature type="domain" description="Arginyl tRNA synthetase N-terminal" evidence="12">
    <location>
        <begin position="2"/>
        <end position="86"/>
    </location>
</feature>
<evidence type="ECO:0000313" key="14">
    <source>
        <dbReference type="Proteomes" id="UP000323144"/>
    </source>
</evidence>
<comment type="similarity">
    <text evidence="1 9 10">Belongs to the class-I aminoacyl-tRNA synthetase family.</text>
</comment>
<keyword evidence="4 9" id="KW-0547">Nucleotide-binding</keyword>
<evidence type="ECO:0000313" key="13">
    <source>
        <dbReference type="EMBL" id="QEH61552.1"/>
    </source>
</evidence>
<dbReference type="PROSITE" id="PS00178">
    <property type="entry name" value="AA_TRNA_LIGASE_I"/>
    <property type="match status" value="1"/>
</dbReference>
<dbReference type="InterPro" id="IPR009080">
    <property type="entry name" value="tRNAsynth_Ia_anticodon-bd"/>
</dbReference>
<name>A0A5B9Y672_9MOLU</name>
<evidence type="ECO:0000256" key="6">
    <source>
        <dbReference type="ARBA" id="ARBA00022917"/>
    </source>
</evidence>
<dbReference type="EC" id="6.1.1.19" evidence="9"/>
<keyword evidence="2 9" id="KW-0963">Cytoplasm</keyword>
<evidence type="ECO:0000256" key="9">
    <source>
        <dbReference type="HAMAP-Rule" id="MF_00123"/>
    </source>
</evidence>
<dbReference type="PRINTS" id="PR01038">
    <property type="entry name" value="TRNASYNTHARG"/>
</dbReference>
<dbReference type="PANTHER" id="PTHR11956">
    <property type="entry name" value="ARGINYL-TRNA SYNTHETASE"/>
    <property type="match status" value="1"/>
</dbReference>
<dbReference type="SMART" id="SM00836">
    <property type="entry name" value="DALR_1"/>
    <property type="match status" value="1"/>
</dbReference>
<dbReference type="HAMAP" id="MF_00123">
    <property type="entry name" value="Arg_tRNA_synth"/>
    <property type="match status" value="1"/>
</dbReference>
<dbReference type="InterPro" id="IPR001412">
    <property type="entry name" value="aa-tRNA-synth_I_CS"/>
</dbReference>
<gene>
    <name evidence="9 13" type="primary">argS</name>
    <name evidence="13" type="ORF">SCHIN_v1c03550</name>
</gene>
<dbReference type="GO" id="GO:0004814">
    <property type="term" value="F:arginine-tRNA ligase activity"/>
    <property type="evidence" value="ECO:0007669"/>
    <property type="project" value="UniProtKB-UniRule"/>
</dbReference>
<dbReference type="InterPro" id="IPR036695">
    <property type="entry name" value="Arg-tRNA-synth_N_sf"/>
</dbReference>
<keyword evidence="5 9" id="KW-0067">ATP-binding</keyword>
<dbReference type="InterPro" id="IPR035684">
    <property type="entry name" value="ArgRS_core"/>
</dbReference>
<evidence type="ECO:0000256" key="5">
    <source>
        <dbReference type="ARBA" id="ARBA00022840"/>
    </source>
</evidence>
<dbReference type="InterPro" id="IPR008909">
    <property type="entry name" value="DALR_anticod-bd"/>
</dbReference>
<dbReference type="Pfam" id="PF00750">
    <property type="entry name" value="tRNA-synt_1d"/>
    <property type="match status" value="1"/>
</dbReference>
<dbReference type="Gene3D" id="1.10.730.10">
    <property type="entry name" value="Isoleucyl-tRNA Synthetase, Domain 1"/>
    <property type="match status" value="1"/>
</dbReference>
<dbReference type="InterPro" id="IPR001278">
    <property type="entry name" value="Arg-tRNA-ligase"/>
</dbReference>
<evidence type="ECO:0000256" key="8">
    <source>
        <dbReference type="ARBA" id="ARBA00049339"/>
    </source>
</evidence>
<keyword evidence="3 9" id="KW-0436">Ligase</keyword>